<feature type="region of interest" description="Disordered" evidence="1">
    <location>
        <begin position="142"/>
        <end position="169"/>
    </location>
</feature>
<comment type="caution">
    <text evidence="2">The sequence shown here is derived from an EMBL/GenBank/DDBJ whole genome shotgun (WGS) entry which is preliminary data.</text>
</comment>
<dbReference type="AlphaFoldDB" id="A0A9Q0MZF7"/>
<proteinExistence type="predicted"/>
<name>A0A9Q0MZF7_9DIPT</name>
<evidence type="ECO:0000313" key="2">
    <source>
        <dbReference type="EMBL" id="KAJ6640819.1"/>
    </source>
</evidence>
<protein>
    <submittedName>
        <fullName evidence="2">PiggyBac transposable element-derived protein 4</fullName>
    </submittedName>
</protein>
<dbReference type="Proteomes" id="UP001151699">
    <property type="component" value="Chromosome B"/>
</dbReference>
<dbReference type="EMBL" id="WJQU01000002">
    <property type="protein sequence ID" value="KAJ6640819.1"/>
    <property type="molecule type" value="Genomic_DNA"/>
</dbReference>
<organism evidence="2 3">
    <name type="scientific">Pseudolycoriella hygida</name>
    <dbReference type="NCBI Taxonomy" id="35572"/>
    <lineage>
        <taxon>Eukaryota</taxon>
        <taxon>Metazoa</taxon>
        <taxon>Ecdysozoa</taxon>
        <taxon>Arthropoda</taxon>
        <taxon>Hexapoda</taxon>
        <taxon>Insecta</taxon>
        <taxon>Pterygota</taxon>
        <taxon>Neoptera</taxon>
        <taxon>Endopterygota</taxon>
        <taxon>Diptera</taxon>
        <taxon>Nematocera</taxon>
        <taxon>Sciaroidea</taxon>
        <taxon>Sciaridae</taxon>
        <taxon>Pseudolycoriella</taxon>
    </lineage>
</organism>
<gene>
    <name evidence="2" type="primary">PGBD4_5</name>
    <name evidence="2" type="ORF">Bhyg_05752</name>
</gene>
<feature type="compositionally biased region" description="Polar residues" evidence="1">
    <location>
        <begin position="143"/>
        <end position="169"/>
    </location>
</feature>
<evidence type="ECO:0000313" key="3">
    <source>
        <dbReference type="Proteomes" id="UP001151699"/>
    </source>
</evidence>
<keyword evidence="3" id="KW-1185">Reference proteome</keyword>
<dbReference type="OrthoDB" id="10261408at2759"/>
<reference evidence="2" key="1">
    <citation type="submission" date="2022-07" db="EMBL/GenBank/DDBJ databases">
        <authorList>
            <person name="Trinca V."/>
            <person name="Uliana J.V.C."/>
            <person name="Torres T.T."/>
            <person name="Ward R.J."/>
            <person name="Monesi N."/>
        </authorList>
    </citation>
    <scope>NUCLEOTIDE SEQUENCE</scope>
    <source>
        <strain evidence="2">HSMRA1968</strain>
        <tissue evidence="2">Whole embryos</tissue>
    </source>
</reference>
<sequence>MLTPASTIAISHFAADRIIKDEPQHQNEPVSKSRAASPTIVTVAVVTPTPTSDNALPAIRIKGEELQRSISSPQPTRELSLENRSQHCPVIRPGPALGCNFCWNTIDAHGRILRRKTKYHCPECQTNLCIVPCFQEYHERQNSDQTSNESNSKNLTAPSLRQFPKTGSI</sequence>
<evidence type="ECO:0000256" key="1">
    <source>
        <dbReference type="SAM" id="MobiDB-lite"/>
    </source>
</evidence>
<accession>A0A9Q0MZF7</accession>